<accession>A0A1I5WKU7</accession>
<organism evidence="3 4">
    <name type="scientific">Desemzia incerta</name>
    <dbReference type="NCBI Taxonomy" id="82801"/>
    <lineage>
        <taxon>Bacteria</taxon>
        <taxon>Bacillati</taxon>
        <taxon>Bacillota</taxon>
        <taxon>Bacilli</taxon>
        <taxon>Lactobacillales</taxon>
        <taxon>Carnobacteriaceae</taxon>
        <taxon>Desemzia</taxon>
    </lineage>
</organism>
<feature type="signal peptide" evidence="1">
    <location>
        <begin position="1"/>
        <end position="29"/>
    </location>
</feature>
<dbReference type="PROSITE" id="PS51257">
    <property type="entry name" value="PROKAR_LIPOPROTEIN"/>
    <property type="match status" value="1"/>
</dbReference>
<evidence type="ECO:0000256" key="1">
    <source>
        <dbReference type="SAM" id="SignalP"/>
    </source>
</evidence>
<dbReference type="Gene3D" id="3.30.750.44">
    <property type="match status" value="1"/>
</dbReference>
<feature type="chain" id="PRO_5039627558" evidence="1">
    <location>
        <begin position="30"/>
        <end position="632"/>
    </location>
</feature>
<dbReference type="AlphaFoldDB" id="A0A1I5WKU7"/>
<dbReference type="InterPro" id="IPR029045">
    <property type="entry name" value="ClpP/crotonase-like_dom_sf"/>
</dbReference>
<keyword evidence="4" id="KW-1185">Reference proteome</keyword>
<proteinExistence type="predicted"/>
<sequence>MNKPKYRRILNVKTWKTILWCFIFLFLTACQTEQESSQKETSEERLGKNQIVENEYAFSKLYGYIRFFHPSDEASDINWHNFAIYGAEKVHSSQTNEELRETLEELYLPIAPTVVFYDPSTEEVPDIDTTTDELIAWQHKGLAMDDLAGPSIYSSERVEAKIENGELILSENALFNDYPSKEDVINVQLTDELAVSIPLTLGTEKIEGETINNLTLKDTRTLGGTKDSINAFKNLQKELSRVSEDLDDKQVQFAATTVVWNNFQHFYPNFHVMDTDWEKQLIAYLEKTYEASTNEDYRNVLMELLEKTGDGHANISDTRIPFTSSLTLESREYWPFQVDVIDSEVILTVTDEESPFEEGDRLISIGDKNVKSWLEDVTDFIPGSSQLKEYRSLQYVHELSGEEIVIERDGTKHTFTEIEKSKVSLDEFKRDSPLKELEDNIWYVNLTQPVLDEIKENRTNLNAAKGIIFDLRGYPYSFEETLEIIQLLTDQTLIGPIFRFHGAIYPDRKSPILIDEQTGFEAGKGTINSEIVFLSYSGSMSMPEYFLKYVKNNQLGTIIGEATAGADGNMYTYSIPGKLLGGITMAEVLNTDGSQTHLVGVEPDIWVDRTRDGIKSKQDEYINKALEYIRAK</sequence>
<gene>
    <name evidence="3" type="ORF">SAMN04488506_0936</name>
</gene>
<dbReference type="PANTHER" id="PTHR32060">
    <property type="entry name" value="TAIL-SPECIFIC PROTEASE"/>
    <property type="match status" value="1"/>
</dbReference>
<dbReference type="EMBL" id="FOXW01000003">
    <property type="protein sequence ID" value="SFQ20188.1"/>
    <property type="molecule type" value="Genomic_DNA"/>
</dbReference>
<dbReference type="STRING" id="82801.SAMN04488506_0936"/>
<reference evidence="3 4" key="1">
    <citation type="submission" date="2016-10" db="EMBL/GenBank/DDBJ databases">
        <authorList>
            <person name="de Groot N.N."/>
        </authorList>
    </citation>
    <scope>NUCLEOTIDE SEQUENCE [LARGE SCALE GENOMIC DNA]</scope>
    <source>
        <strain evidence="3 4">DSM 20581</strain>
    </source>
</reference>
<dbReference type="Proteomes" id="UP000199136">
    <property type="component" value="Unassembled WGS sequence"/>
</dbReference>
<name>A0A1I5WKU7_9LACT</name>
<dbReference type="GO" id="GO:0004175">
    <property type="term" value="F:endopeptidase activity"/>
    <property type="evidence" value="ECO:0007669"/>
    <property type="project" value="TreeGrafter"/>
</dbReference>
<dbReference type="GO" id="GO:0006508">
    <property type="term" value="P:proteolysis"/>
    <property type="evidence" value="ECO:0007669"/>
    <property type="project" value="InterPro"/>
</dbReference>
<dbReference type="Gene3D" id="3.90.226.10">
    <property type="entry name" value="2-enoyl-CoA Hydratase, Chain A, domain 1"/>
    <property type="match status" value="1"/>
</dbReference>
<dbReference type="InterPro" id="IPR005151">
    <property type="entry name" value="Tail-specific_protease"/>
</dbReference>
<keyword evidence="1" id="KW-0732">Signal</keyword>
<feature type="domain" description="Tail specific protease" evidence="2">
    <location>
        <begin position="452"/>
        <end position="605"/>
    </location>
</feature>
<dbReference type="GO" id="GO:0008236">
    <property type="term" value="F:serine-type peptidase activity"/>
    <property type="evidence" value="ECO:0007669"/>
    <property type="project" value="InterPro"/>
</dbReference>
<dbReference type="SUPFAM" id="SSF52096">
    <property type="entry name" value="ClpP/crotonase"/>
    <property type="match status" value="1"/>
</dbReference>
<evidence type="ECO:0000313" key="3">
    <source>
        <dbReference type="EMBL" id="SFQ20188.1"/>
    </source>
</evidence>
<evidence type="ECO:0000259" key="2">
    <source>
        <dbReference type="Pfam" id="PF03572"/>
    </source>
</evidence>
<dbReference type="Pfam" id="PF03572">
    <property type="entry name" value="Peptidase_S41"/>
    <property type="match status" value="1"/>
</dbReference>
<evidence type="ECO:0000313" key="4">
    <source>
        <dbReference type="Proteomes" id="UP000199136"/>
    </source>
</evidence>
<dbReference type="PANTHER" id="PTHR32060:SF22">
    <property type="entry name" value="CARBOXYL-TERMINAL-PROCESSING PEPTIDASE 3, CHLOROPLASTIC"/>
    <property type="match status" value="1"/>
</dbReference>
<protein>
    <submittedName>
        <fullName evidence="3">Peptidase family S41</fullName>
    </submittedName>
</protein>
<dbReference type="RefSeq" id="WP_092479991.1">
    <property type="nucleotide sequence ID" value="NZ_FOXW01000003.1"/>
</dbReference>
<dbReference type="OrthoDB" id="5379939at2"/>